<dbReference type="Proteomes" id="UP000095280">
    <property type="component" value="Unplaced"/>
</dbReference>
<dbReference type="InterPro" id="IPR024079">
    <property type="entry name" value="MetalloPept_cat_dom_sf"/>
</dbReference>
<keyword evidence="1" id="KW-0812">Transmembrane</keyword>
<dbReference type="WBParaSite" id="maker-uti_cns_0004714-snap-gene-0.8-mRNA-1">
    <property type="protein sequence ID" value="maker-uti_cns_0004714-snap-gene-0.8-mRNA-1"/>
    <property type="gene ID" value="maker-uti_cns_0004714-snap-gene-0.8"/>
</dbReference>
<dbReference type="Pfam" id="PF01431">
    <property type="entry name" value="Peptidase_M13"/>
    <property type="match status" value="2"/>
</dbReference>
<dbReference type="Gene3D" id="3.40.390.10">
    <property type="entry name" value="Collagenase (Catalytic Domain)"/>
    <property type="match status" value="4"/>
</dbReference>
<dbReference type="PANTHER" id="PTHR11733">
    <property type="entry name" value="ZINC METALLOPROTEASE FAMILY M13 NEPRILYSIN-RELATED"/>
    <property type="match status" value="1"/>
</dbReference>
<protein>
    <submittedName>
        <fullName evidence="4">Endothelin-converting enzyme 1</fullName>
    </submittedName>
</protein>
<keyword evidence="1" id="KW-1133">Transmembrane helix</keyword>
<dbReference type="InterPro" id="IPR000718">
    <property type="entry name" value="Peptidase_M13"/>
</dbReference>
<feature type="transmembrane region" description="Helical" evidence="1">
    <location>
        <begin position="837"/>
        <end position="856"/>
    </location>
</feature>
<reference evidence="4" key="1">
    <citation type="submission" date="2016-11" db="UniProtKB">
        <authorList>
            <consortium name="WormBaseParasite"/>
        </authorList>
    </citation>
    <scope>IDENTIFICATION</scope>
</reference>
<dbReference type="GO" id="GO:0016485">
    <property type="term" value="P:protein processing"/>
    <property type="evidence" value="ECO:0007669"/>
    <property type="project" value="TreeGrafter"/>
</dbReference>
<dbReference type="AlphaFoldDB" id="A0A1I8H6W6"/>
<dbReference type="InterPro" id="IPR042089">
    <property type="entry name" value="Peptidase_M13_dom_2"/>
</dbReference>
<keyword evidence="1" id="KW-0472">Membrane</keyword>
<evidence type="ECO:0000313" key="3">
    <source>
        <dbReference type="Proteomes" id="UP000095280"/>
    </source>
</evidence>
<dbReference type="PROSITE" id="PS51885">
    <property type="entry name" value="NEPRILYSIN"/>
    <property type="match status" value="3"/>
</dbReference>
<evidence type="ECO:0000256" key="1">
    <source>
        <dbReference type="SAM" id="Phobius"/>
    </source>
</evidence>
<dbReference type="GO" id="GO:0004222">
    <property type="term" value="F:metalloendopeptidase activity"/>
    <property type="evidence" value="ECO:0007669"/>
    <property type="project" value="InterPro"/>
</dbReference>
<dbReference type="GO" id="GO:0005886">
    <property type="term" value="C:plasma membrane"/>
    <property type="evidence" value="ECO:0007669"/>
    <property type="project" value="TreeGrafter"/>
</dbReference>
<evidence type="ECO:0000313" key="4">
    <source>
        <dbReference type="WBParaSite" id="maker-uti_cns_0004714-snap-gene-0.8-mRNA-1"/>
    </source>
</evidence>
<accession>A0A1I8H6W6</accession>
<keyword evidence="3" id="KW-1185">Reference proteome</keyword>
<proteinExistence type="predicted"/>
<evidence type="ECO:0000259" key="2">
    <source>
        <dbReference type="Pfam" id="PF01431"/>
    </source>
</evidence>
<dbReference type="SUPFAM" id="SSF55486">
    <property type="entry name" value="Metalloproteases ('zincins'), catalytic domain"/>
    <property type="match status" value="3"/>
</dbReference>
<dbReference type="InterPro" id="IPR018497">
    <property type="entry name" value="Peptidase_M13_C"/>
</dbReference>
<dbReference type="Gene3D" id="1.10.1380.10">
    <property type="entry name" value="Neutral endopeptidase , domain2"/>
    <property type="match status" value="4"/>
</dbReference>
<feature type="transmembrane region" description="Helical" evidence="1">
    <location>
        <begin position="158"/>
        <end position="181"/>
    </location>
</feature>
<name>A0A1I8H6W6_9PLAT</name>
<organism evidence="3 4">
    <name type="scientific">Macrostomum lignano</name>
    <dbReference type="NCBI Taxonomy" id="282301"/>
    <lineage>
        <taxon>Eukaryota</taxon>
        <taxon>Metazoa</taxon>
        <taxon>Spiralia</taxon>
        <taxon>Lophotrochozoa</taxon>
        <taxon>Platyhelminthes</taxon>
        <taxon>Rhabditophora</taxon>
        <taxon>Macrostomorpha</taxon>
        <taxon>Macrostomida</taxon>
        <taxon>Macrostomidae</taxon>
        <taxon>Macrostomum</taxon>
    </lineage>
</organism>
<dbReference type="PANTHER" id="PTHR11733:SF133">
    <property type="entry name" value="PHOSPHATE-REGULATING NEUTRAL ENDOPEPTIDASE PHEX"/>
    <property type="match status" value="1"/>
</dbReference>
<feature type="domain" description="Peptidase M13 C-terminal" evidence="2">
    <location>
        <begin position="57"/>
        <end position="139"/>
    </location>
</feature>
<sequence length="1248" mass="141220">FTEVYSNLSNRVRHCESFGQIILVYKSALVKNQLWYLSTNQPKRRAKEIFEDAMAVNSGYSEVDNAIFIYLGLLRTQIYLKGSPDYLLYGGVGSVTGYEIGHAFDWNGRHFDGSGRKLSSTIFDGDTEEYRSRSQCLVTLEEEGANLRPSTRQKLTRFAPALVILLLSVLLLVFILLYALVPKAADQRKPDVCTSKDCISTSAMLDRSVDFTVDPCHDFYSFACGGFFKSHPFTVATIDRGISRFDQNTKTFEGQFFELLYDKNLTKSKDPEIDKLFQAARYFFTTCAAAMRPKSDWASRPELLPKGWNYSSNAITVSSVINRLIKYLDNFTSVEDFMARLVKINSSGFLQLSVNAHARLKMVVKRKRWLPFNSPIVTLPTVNWFGTNNLSLADYIRRMEAAGVQLELNSAVDDLQILESNISALFASFDSDNSAFQGTAAVADDAAAMLVGNELVTGKQIAPSQHIVDTHQLQIDFATDCAKLTRTLVPAIVYEMFRKTYSDESYTKADEVIANVKQAMLENVRKASWISSTVKKSIEAKIIAISRLHYFPQIPLEEMKKFYGSLNLFEKLQNSKTLADVIWISFEVKYVNKIWFLTTDNPDNAGLVTPHLFDLMDINAFYEFNLNVIYILPGMLFTYVYSNGPYPDYLLYGGLGDTIGHEIGHAFDRDKFEQDFEAHSADPEVTRTLQQYNYRTQCLIDSYNDLIESQAVGFRKGIGNQTASENFSDIVGINAAFRAYKTRESRSGKSGKTPQLLPSRLLSNLTFDQLFFVQSAQFYCFKAGTERIRQLYAADRHSPPRPRYNGLAMHSRDFATVFNCKLGDPMYLSDDRKATRLLLGVLVGLITPVLLVYILLHIRESSSAKSVPAQQPSLCTSEACISASALLQSHVDLSAEPCQDFYSFACGGFQKSHPFTAETVNSTVKEDNSIQGNLFEIMYFKTLPKPRNEIEAEMFQTLRYIRRETSSYRWAGDINKHNFNITSLAGPLLRYLEDFSGTEDFVARLAVSGLSGLLQLAEYRVGTDEGPAKGLILEPMQKQETMSFKWYYLFRHLQSPLEKFSQLIHLKLTAPINLALSTVREINYADAKSRPFGPASVRRLHNLFQADPQITFNWTEFVVALGRQSGNRISLSTNFFIRKMLLFVDVIAKLDSELKARKGPLYDFIRQEAALSVVNFLPDEESFQALKNLFGEQKFLVNQYEGWRNVFVASIVCMQMSLETMPTMVFEMFTSAFVNDSFDSVKSIVSEP</sequence>
<feature type="domain" description="Peptidase M13 C-terminal" evidence="2">
    <location>
        <begin position="619"/>
        <end position="831"/>
    </location>
</feature>